<protein>
    <recommendedName>
        <fullName evidence="4">YqhA family protein</fullName>
    </recommendedName>
</protein>
<evidence type="ECO:0000313" key="3">
    <source>
        <dbReference type="Proteomes" id="UP000243807"/>
    </source>
</evidence>
<name>A0A1P8UHI8_9GAMM</name>
<proteinExistence type="predicted"/>
<feature type="transmembrane region" description="Helical" evidence="1">
    <location>
        <begin position="78"/>
        <end position="96"/>
    </location>
</feature>
<dbReference type="RefSeq" id="WP_076836946.1">
    <property type="nucleotide sequence ID" value="NZ_CP019434.1"/>
</dbReference>
<dbReference type="KEGG" id="afy:BW247_09510"/>
<dbReference type="EMBL" id="CP019434">
    <property type="protein sequence ID" value="APZ43305.1"/>
    <property type="molecule type" value="Genomic_DNA"/>
</dbReference>
<keyword evidence="1" id="KW-1133">Transmembrane helix</keyword>
<dbReference type="OrthoDB" id="9794066at2"/>
<evidence type="ECO:0000313" key="2">
    <source>
        <dbReference type="EMBL" id="APZ43305.1"/>
    </source>
</evidence>
<keyword evidence="3" id="KW-1185">Reference proteome</keyword>
<dbReference type="PANTHER" id="PTHR31721">
    <property type="entry name" value="OS06G0710300 PROTEIN"/>
    <property type="match status" value="1"/>
</dbReference>
<keyword evidence="1" id="KW-0472">Membrane</keyword>
<dbReference type="PANTHER" id="PTHR31721:SF4">
    <property type="entry name" value="OS06G0710300 PROTEIN"/>
    <property type="match status" value="1"/>
</dbReference>
<dbReference type="Proteomes" id="UP000243807">
    <property type="component" value="Chromosome"/>
</dbReference>
<dbReference type="PIRSF" id="PIRSF026509">
    <property type="entry name" value="UCP026509"/>
    <property type="match status" value="1"/>
</dbReference>
<accession>A0A1P8UHI8</accession>
<feature type="transmembrane region" description="Helical" evidence="1">
    <location>
        <begin position="125"/>
        <end position="146"/>
    </location>
</feature>
<sequence>MKWLEKVFEGFLWRSRLAVLAAVVASLASALAMFYMSTVDAWYMISHLAHYASPDLTEAARTHLRASTITHVVGILDGYLLATVLLIFALGLYELFISKIDEAERSDMGSRVLFIKSLDDLKARLGKVVLMILIVKFFEHALGMHFDRPIDMLYFASGIALIGLALYLSHTSDHKALPAVNEIGRH</sequence>
<reference evidence="2 3" key="1">
    <citation type="submission" date="2017-01" db="EMBL/GenBank/DDBJ databases">
        <title>Draft sequence of Acidihalobacter ferrooxidans strain DSM 14175 (strain V8).</title>
        <authorList>
            <person name="Khaleque H.N."/>
            <person name="Ramsay J.P."/>
            <person name="Murphy R.J.T."/>
            <person name="Kaksonen A.H."/>
            <person name="Boxall N.J."/>
            <person name="Watkin E.L.J."/>
        </authorList>
    </citation>
    <scope>NUCLEOTIDE SEQUENCE [LARGE SCALE GENOMIC DNA]</scope>
    <source>
        <strain evidence="2 3">V8</strain>
    </source>
</reference>
<dbReference type="AlphaFoldDB" id="A0A1P8UHI8"/>
<dbReference type="STRING" id="1765967.BW247_09510"/>
<keyword evidence="1" id="KW-0812">Transmembrane</keyword>
<organism evidence="2 3">
    <name type="scientific">Acidihalobacter ferrooxydans</name>
    <dbReference type="NCBI Taxonomy" id="1765967"/>
    <lineage>
        <taxon>Bacteria</taxon>
        <taxon>Pseudomonadati</taxon>
        <taxon>Pseudomonadota</taxon>
        <taxon>Gammaproteobacteria</taxon>
        <taxon>Chromatiales</taxon>
        <taxon>Ectothiorhodospiraceae</taxon>
        <taxon>Acidihalobacter</taxon>
    </lineage>
</organism>
<feature type="transmembrane region" description="Helical" evidence="1">
    <location>
        <begin position="152"/>
        <end position="169"/>
    </location>
</feature>
<dbReference type="InterPro" id="IPR005134">
    <property type="entry name" value="UPF0114"/>
</dbReference>
<evidence type="ECO:0008006" key="4">
    <source>
        <dbReference type="Google" id="ProtNLM"/>
    </source>
</evidence>
<dbReference type="Pfam" id="PF03350">
    <property type="entry name" value="UPF0114"/>
    <property type="match status" value="1"/>
</dbReference>
<gene>
    <name evidence="2" type="ORF">BW247_09510</name>
</gene>
<evidence type="ECO:0000256" key="1">
    <source>
        <dbReference type="SAM" id="Phobius"/>
    </source>
</evidence>